<keyword evidence="13" id="KW-1185">Reference proteome</keyword>
<dbReference type="GO" id="GO:0005886">
    <property type="term" value="C:plasma membrane"/>
    <property type="evidence" value="ECO:0007669"/>
    <property type="project" value="UniProtKB-SubCell"/>
</dbReference>
<feature type="transmembrane region" description="Helical" evidence="10">
    <location>
        <begin position="224"/>
        <end position="248"/>
    </location>
</feature>
<keyword evidence="6 10" id="KW-0915">Sodium</keyword>
<comment type="function">
    <text evidence="10">Na(+)/H(+) antiporter that extrudes sodium in exchange for external protons.</text>
</comment>
<dbReference type="GO" id="GO:0015385">
    <property type="term" value="F:sodium:proton antiporter activity"/>
    <property type="evidence" value="ECO:0007669"/>
    <property type="project" value="InterPro"/>
</dbReference>
<dbReference type="GO" id="GO:0098719">
    <property type="term" value="P:sodium ion import across plasma membrane"/>
    <property type="evidence" value="ECO:0007669"/>
    <property type="project" value="TreeGrafter"/>
</dbReference>
<dbReference type="InterPro" id="IPR006153">
    <property type="entry name" value="Cation/H_exchanger_TM"/>
</dbReference>
<evidence type="ECO:0000259" key="11">
    <source>
        <dbReference type="Pfam" id="PF00999"/>
    </source>
</evidence>
<evidence type="ECO:0000256" key="9">
    <source>
        <dbReference type="ARBA" id="ARBA00023201"/>
    </source>
</evidence>
<feature type="transmembrane region" description="Helical" evidence="10">
    <location>
        <begin position="183"/>
        <end position="204"/>
    </location>
</feature>
<evidence type="ECO:0000313" key="12">
    <source>
        <dbReference type="EMBL" id="OIN58426.1"/>
    </source>
</evidence>
<comment type="caution">
    <text evidence="12">The sequence shown here is derived from an EMBL/GenBank/DDBJ whole genome shotgun (WGS) entry which is preliminary data.</text>
</comment>
<feature type="transmembrane region" description="Helical" evidence="10">
    <location>
        <begin position="156"/>
        <end position="176"/>
    </location>
</feature>
<feature type="transmembrane region" description="Helical" evidence="10">
    <location>
        <begin position="6"/>
        <end position="22"/>
    </location>
</feature>
<dbReference type="NCBIfam" id="TIGR00831">
    <property type="entry name" value="a_cpa1"/>
    <property type="match status" value="1"/>
</dbReference>
<dbReference type="Gene3D" id="6.10.140.1330">
    <property type="match status" value="1"/>
</dbReference>
<feature type="domain" description="Cation/H+ exchanger transmembrane" evidence="11">
    <location>
        <begin position="13"/>
        <end position="406"/>
    </location>
</feature>
<gene>
    <name evidence="12" type="ORF">BLX24_15670</name>
</gene>
<feature type="transmembrane region" description="Helical" evidence="10">
    <location>
        <begin position="348"/>
        <end position="371"/>
    </location>
</feature>
<comment type="subcellular location">
    <subcellularLocation>
        <location evidence="1 10">Cell membrane</location>
        <topology evidence="1 10">Multi-pass membrane protein</topology>
    </subcellularLocation>
</comment>
<comment type="similarity">
    <text evidence="10">Belongs to the monovalent cation:proton antiporter 1 (CPA1) transporter (TC 2.A.36) family.</text>
</comment>
<evidence type="ECO:0000256" key="8">
    <source>
        <dbReference type="ARBA" id="ARBA00023136"/>
    </source>
</evidence>
<dbReference type="GO" id="GO:0051453">
    <property type="term" value="P:regulation of intracellular pH"/>
    <property type="evidence" value="ECO:0007669"/>
    <property type="project" value="TreeGrafter"/>
</dbReference>
<proteinExistence type="inferred from homology"/>
<dbReference type="AlphaFoldDB" id="A0A1S2VJP8"/>
<protein>
    <submittedName>
        <fullName evidence="12">Na+/H+ antiporter</fullName>
    </submittedName>
</protein>
<keyword evidence="2 10" id="KW-0813">Transport</keyword>
<evidence type="ECO:0000256" key="6">
    <source>
        <dbReference type="ARBA" id="ARBA00023053"/>
    </source>
</evidence>
<keyword evidence="10" id="KW-0050">Antiport</keyword>
<evidence type="ECO:0000256" key="1">
    <source>
        <dbReference type="ARBA" id="ARBA00004651"/>
    </source>
</evidence>
<dbReference type="InterPro" id="IPR004705">
    <property type="entry name" value="Cation/H_exchanger_CPA1_bac"/>
</dbReference>
<dbReference type="GO" id="GO:0015386">
    <property type="term" value="F:potassium:proton antiporter activity"/>
    <property type="evidence" value="ECO:0007669"/>
    <property type="project" value="TreeGrafter"/>
</dbReference>
<feature type="transmembrane region" description="Helical" evidence="10">
    <location>
        <begin position="303"/>
        <end position="327"/>
    </location>
</feature>
<name>A0A1S2VJP8_9BACT</name>
<dbReference type="Proteomes" id="UP000181790">
    <property type="component" value="Unassembled WGS sequence"/>
</dbReference>
<feature type="transmembrane region" description="Helical" evidence="10">
    <location>
        <begin position="383"/>
        <end position="406"/>
    </location>
</feature>
<reference evidence="12 13" key="1">
    <citation type="submission" date="2016-10" db="EMBL/GenBank/DDBJ databases">
        <title>Arsenicibacter rosenii gen. nov., sp. nov., an efficient arsenic-methylating bacterium isolated from an arsenic-contaminated paddy soil.</title>
        <authorList>
            <person name="Huang K."/>
        </authorList>
    </citation>
    <scope>NUCLEOTIDE SEQUENCE [LARGE SCALE GENOMIC DNA]</scope>
    <source>
        <strain evidence="12 13">SM-1</strain>
    </source>
</reference>
<evidence type="ECO:0000313" key="13">
    <source>
        <dbReference type="Proteomes" id="UP000181790"/>
    </source>
</evidence>
<accession>A0A1S2VJP8</accession>
<keyword evidence="3 10" id="KW-1003">Cell membrane</keyword>
<evidence type="ECO:0000256" key="5">
    <source>
        <dbReference type="ARBA" id="ARBA00022989"/>
    </source>
</evidence>
<keyword evidence="4 10" id="KW-0812">Transmembrane</keyword>
<dbReference type="EMBL" id="MORL01000007">
    <property type="protein sequence ID" value="OIN58426.1"/>
    <property type="molecule type" value="Genomic_DNA"/>
</dbReference>
<evidence type="ECO:0000256" key="4">
    <source>
        <dbReference type="ARBA" id="ARBA00022692"/>
    </source>
</evidence>
<evidence type="ECO:0000256" key="2">
    <source>
        <dbReference type="ARBA" id="ARBA00022448"/>
    </source>
</evidence>
<feature type="transmembrane region" description="Helical" evidence="10">
    <location>
        <begin position="268"/>
        <end position="291"/>
    </location>
</feature>
<feature type="transmembrane region" description="Helical" evidence="10">
    <location>
        <begin position="55"/>
        <end position="77"/>
    </location>
</feature>
<evidence type="ECO:0000256" key="7">
    <source>
        <dbReference type="ARBA" id="ARBA00023065"/>
    </source>
</evidence>
<dbReference type="PANTHER" id="PTHR10110">
    <property type="entry name" value="SODIUM/HYDROGEN EXCHANGER"/>
    <property type="match status" value="1"/>
</dbReference>
<feature type="transmembrane region" description="Helical" evidence="10">
    <location>
        <begin position="29"/>
        <end position="49"/>
    </location>
</feature>
<dbReference type="Pfam" id="PF00999">
    <property type="entry name" value="Na_H_Exchanger"/>
    <property type="match status" value="1"/>
</dbReference>
<dbReference type="OrthoDB" id="9809206at2"/>
<sequence length="533" mass="59518">MHETLLLCLSLLLLVMVLVMLAQRLRVSYPIFLVLGGLLISFIPGVPVIKVDHELIFLIFLPPLLYEAAWFTSWKAFWKWRRVISTNAFILVLLTSCVVAFAAQAFLPGFTLALGFLLGGIVSPPDAVAATSVTKGLKVPKRVVTILEGESLVNDASSLIIFRFALAAVLSGTFIWEKAAADFVLVTGVGIIIGVAIAHVFYVIHRWLPTTPSIDTALTVIAPYLMYLVAEEFHFSGVMAVVSGGLFLSYRNHEIFSYQTRMQSYSLWATLGFVLNGTVFILIGLELPVIVDELGEYSKWEAIGYGVLITGILIVTRMAVAMGTSLFTRFMSRFIWVNDANPGWKYPLVIGWAGMRGVVSLASALSIPPLLDNGQPFPQRNLILFITFVVILLTLVVQGLTLPAIINFVNLKEQDMAPEEEQEAEIRVRLVKVAIEALESQYADDMASNEWVKNLRRRMVADHSHAEGYLAAVTCIPEQKEAVSRYREIHADLLKIQRRELYKMRKRTELDDEVIRKQEAQMDLDEASLSMLH</sequence>
<dbReference type="RefSeq" id="WP_071504098.1">
    <property type="nucleotide sequence ID" value="NZ_MORL01000007.1"/>
</dbReference>
<dbReference type="InterPro" id="IPR018422">
    <property type="entry name" value="Cation/H_exchanger_CPA1"/>
</dbReference>
<evidence type="ECO:0000256" key="10">
    <source>
        <dbReference type="RuleBase" id="RU366002"/>
    </source>
</evidence>
<dbReference type="PANTHER" id="PTHR10110:SF86">
    <property type="entry name" value="SODIUM_HYDROGEN EXCHANGER 7"/>
    <property type="match status" value="1"/>
</dbReference>
<keyword evidence="8 10" id="KW-0472">Membrane</keyword>
<keyword evidence="5 10" id="KW-1133">Transmembrane helix</keyword>
<evidence type="ECO:0000256" key="3">
    <source>
        <dbReference type="ARBA" id="ARBA00022475"/>
    </source>
</evidence>
<organism evidence="12 13">
    <name type="scientific">Arsenicibacter rosenii</name>
    <dbReference type="NCBI Taxonomy" id="1750698"/>
    <lineage>
        <taxon>Bacteria</taxon>
        <taxon>Pseudomonadati</taxon>
        <taxon>Bacteroidota</taxon>
        <taxon>Cytophagia</taxon>
        <taxon>Cytophagales</taxon>
        <taxon>Spirosomataceae</taxon>
        <taxon>Arsenicibacter</taxon>
    </lineage>
</organism>
<keyword evidence="7 10" id="KW-0406">Ion transport</keyword>
<keyword evidence="9 10" id="KW-0739">Sodium transport</keyword>
<feature type="transmembrane region" description="Helical" evidence="10">
    <location>
        <begin position="89"/>
        <end position="118"/>
    </location>
</feature>